<evidence type="ECO:0008006" key="5">
    <source>
        <dbReference type="Google" id="ProtNLM"/>
    </source>
</evidence>
<dbReference type="Proteomes" id="UP001326715">
    <property type="component" value="Chromosome"/>
</dbReference>
<proteinExistence type="predicted"/>
<dbReference type="STRING" id="1004.SAMN05661012_03404"/>
<evidence type="ECO:0000313" key="4">
    <source>
        <dbReference type="Proteomes" id="UP001326715"/>
    </source>
</evidence>
<reference evidence="2 4" key="2">
    <citation type="submission" date="2023-11" db="EMBL/GenBank/DDBJ databases">
        <title>MicrobeMod: A computational toolkit for identifying prokaryotic methylation and restriction-modification with nanopore sequencing.</title>
        <authorList>
            <person name="Crits-Christoph A."/>
            <person name="Kang S.C."/>
            <person name="Lee H."/>
            <person name="Ostrov N."/>
        </authorList>
    </citation>
    <scope>NUCLEOTIDE SEQUENCE [LARGE SCALE GENOMIC DNA]</scope>
    <source>
        <strain evidence="2 4">ATCC 23090</strain>
    </source>
</reference>
<keyword evidence="4" id="KW-1185">Reference proteome</keyword>
<sequence length="83" mass="9809">MKKVSNPHFIKSIQEEHYLWGLPKPKHPLISVFHLKDTKIIDDFPSDFILIFYCIAIKKNVVGKIRYGQRYFDHDNGIMSFIS</sequence>
<dbReference type="AlphaFoldDB" id="A0A1K1R4K7"/>
<reference evidence="1 3" key="1">
    <citation type="submission" date="2016-11" db="EMBL/GenBank/DDBJ databases">
        <authorList>
            <person name="Jaros S."/>
            <person name="Januszkiewicz K."/>
            <person name="Wedrychowicz H."/>
        </authorList>
    </citation>
    <scope>NUCLEOTIDE SEQUENCE [LARGE SCALE GENOMIC DNA]</scope>
    <source>
        <strain evidence="1 3">DSM 784</strain>
    </source>
</reference>
<dbReference type="RefSeq" id="WP_072362423.1">
    <property type="nucleotide sequence ID" value="NZ_CP139972.1"/>
</dbReference>
<dbReference type="Proteomes" id="UP000183788">
    <property type="component" value="Unassembled WGS sequence"/>
</dbReference>
<gene>
    <name evidence="1" type="ORF">SAMN05661012_03404</name>
    <name evidence="2" type="ORF">SR876_01395</name>
</gene>
<protein>
    <recommendedName>
        <fullName evidence="5">AraC family transcriptional regulator</fullName>
    </recommendedName>
</protein>
<evidence type="ECO:0000313" key="2">
    <source>
        <dbReference type="EMBL" id="WQG90136.1"/>
    </source>
</evidence>
<dbReference type="EMBL" id="CP140154">
    <property type="protein sequence ID" value="WQG90136.1"/>
    <property type="molecule type" value="Genomic_DNA"/>
</dbReference>
<organism evidence="1 3">
    <name type="scientific">Chitinophaga sancti</name>
    <dbReference type="NCBI Taxonomy" id="1004"/>
    <lineage>
        <taxon>Bacteria</taxon>
        <taxon>Pseudomonadati</taxon>
        <taxon>Bacteroidota</taxon>
        <taxon>Chitinophagia</taxon>
        <taxon>Chitinophagales</taxon>
        <taxon>Chitinophagaceae</taxon>
        <taxon>Chitinophaga</taxon>
    </lineage>
</organism>
<evidence type="ECO:0000313" key="3">
    <source>
        <dbReference type="Proteomes" id="UP000183788"/>
    </source>
</evidence>
<name>A0A1K1R4K7_9BACT</name>
<evidence type="ECO:0000313" key="1">
    <source>
        <dbReference type="EMBL" id="SFW67162.1"/>
    </source>
</evidence>
<accession>A0A1K1R4K7</accession>
<dbReference type="EMBL" id="FPIZ01000010">
    <property type="protein sequence ID" value="SFW67162.1"/>
    <property type="molecule type" value="Genomic_DNA"/>
</dbReference>